<dbReference type="PROSITE" id="PS00213">
    <property type="entry name" value="LIPOCALIN"/>
    <property type="match status" value="1"/>
</dbReference>
<accession>A0AAV7HS42</accession>
<dbReference type="AlphaFoldDB" id="A0AAV7HS42"/>
<evidence type="ECO:0000256" key="1">
    <source>
        <dbReference type="SAM" id="SignalP"/>
    </source>
</evidence>
<dbReference type="InterPro" id="IPR022272">
    <property type="entry name" value="Lipocalin_CS"/>
</dbReference>
<protein>
    <recommendedName>
        <fullName evidence="4">Lipocalin/cytosolic fatty-acid binding domain-containing protein</fullName>
    </recommendedName>
</protein>
<feature type="chain" id="PRO_5043888310" description="Lipocalin/cytosolic fatty-acid binding domain-containing protein" evidence="1">
    <location>
        <begin position="24"/>
        <end position="187"/>
    </location>
</feature>
<feature type="signal peptide" evidence="1">
    <location>
        <begin position="1"/>
        <end position="23"/>
    </location>
</feature>
<evidence type="ECO:0000313" key="2">
    <source>
        <dbReference type="EMBL" id="KAH0534670.1"/>
    </source>
</evidence>
<dbReference type="Gene3D" id="2.40.128.20">
    <property type="match status" value="1"/>
</dbReference>
<comment type="caution">
    <text evidence="2">The sequence shown here is derived from an EMBL/GenBank/DDBJ whole genome shotgun (WGS) entry which is preliminary data.</text>
</comment>
<evidence type="ECO:0008006" key="4">
    <source>
        <dbReference type="Google" id="ProtNLM"/>
    </source>
</evidence>
<evidence type="ECO:0000313" key="3">
    <source>
        <dbReference type="Proteomes" id="UP000826195"/>
    </source>
</evidence>
<reference evidence="2 3" key="1">
    <citation type="journal article" date="2021" name="J. Hered.">
        <title>A chromosome-level genome assembly of the parasitoid wasp, Cotesia glomerata (Hymenoptera: Braconidae).</title>
        <authorList>
            <person name="Pinto B.J."/>
            <person name="Weis J.J."/>
            <person name="Gamble T."/>
            <person name="Ode P.J."/>
            <person name="Paul R."/>
            <person name="Zaspel J.M."/>
        </authorList>
    </citation>
    <scope>NUCLEOTIDE SEQUENCE [LARGE SCALE GENOMIC DNA]</scope>
    <source>
        <strain evidence="2">CgM1</strain>
    </source>
</reference>
<dbReference type="SUPFAM" id="SSF50814">
    <property type="entry name" value="Lipocalins"/>
    <property type="match status" value="1"/>
</dbReference>
<keyword evidence="3" id="KW-1185">Reference proteome</keyword>
<keyword evidence="1" id="KW-0732">Signal</keyword>
<dbReference type="EMBL" id="JAHXZJ010002982">
    <property type="protein sequence ID" value="KAH0534670.1"/>
    <property type="molecule type" value="Genomic_DNA"/>
</dbReference>
<gene>
    <name evidence="2" type="ORF">KQX54_006505</name>
</gene>
<dbReference type="InterPro" id="IPR012674">
    <property type="entry name" value="Calycin"/>
</dbReference>
<name>A0AAV7HS42_COTGL</name>
<dbReference type="Proteomes" id="UP000826195">
    <property type="component" value="Unassembled WGS sequence"/>
</dbReference>
<sequence length="187" mass="21128">MFGRSFQLSLIGLILLYLQLCSGRCPSHCDSNVKNFDLSELAGRWYVVAASPVRHTVNTCIYFDIVVIGPNTFSMNFTSASYPNARTFSWSVVGLKTGNKLSELWQMNGSPNIFGPFFQKLLAMDTNSYCALITCTDHNPTMYRDSFGMVLSRAKRLVDADLLSMKEKISYYINETEIVDVPNLCWK</sequence>
<organism evidence="2 3">
    <name type="scientific">Cotesia glomerata</name>
    <name type="common">Lepidopteran parasitic wasp</name>
    <name type="synonym">Apanteles glomeratus</name>
    <dbReference type="NCBI Taxonomy" id="32391"/>
    <lineage>
        <taxon>Eukaryota</taxon>
        <taxon>Metazoa</taxon>
        <taxon>Ecdysozoa</taxon>
        <taxon>Arthropoda</taxon>
        <taxon>Hexapoda</taxon>
        <taxon>Insecta</taxon>
        <taxon>Pterygota</taxon>
        <taxon>Neoptera</taxon>
        <taxon>Endopterygota</taxon>
        <taxon>Hymenoptera</taxon>
        <taxon>Apocrita</taxon>
        <taxon>Ichneumonoidea</taxon>
        <taxon>Braconidae</taxon>
        <taxon>Microgastrinae</taxon>
        <taxon>Cotesia</taxon>
    </lineage>
</organism>
<proteinExistence type="predicted"/>